<keyword evidence="1" id="KW-0472">Membrane</keyword>
<dbReference type="EMBL" id="CAKMRJ010004891">
    <property type="protein sequence ID" value="CAH1439468.1"/>
    <property type="molecule type" value="Genomic_DNA"/>
</dbReference>
<comment type="caution">
    <text evidence="2">The sequence shown here is derived from an EMBL/GenBank/DDBJ whole genome shotgun (WGS) entry which is preliminary data.</text>
</comment>
<gene>
    <name evidence="2" type="ORF">LVIROSA_LOCUS25661</name>
</gene>
<evidence type="ECO:0008006" key="4">
    <source>
        <dbReference type="Google" id="ProtNLM"/>
    </source>
</evidence>
<reference evidence="2 3" key="1">
    <citation type="submission" date="2022-01" db="EMBL/GenBank/DDBJ databases">
        <authorList>
            <person name="Xiong W."/>
            <person name="Schranz E."/>
        </authorList>
    </citation>
    <scope>NUCLEOTIDE SEQUENCE [LARGE SCALE GENOMIC DNA]</scope>
</reference>
<proteinExistence type="predicted"/>
<accession>A0AAU9NNX8</accession>
<feature type="transmembrane region" description="Helical" evidence="1">
    <location>
        <begin position="83"/>
        <end position="106"/>
    </location>
</feature>
<dbReference type="Proteomes" id="UP001157418">
    <property type="component" value="Unassembled WGS sequence"/>
</dbReference>
<dbReference type="AlphaFoldDB" id="A0AAU9NNX8"/>
<sequence length="124" mass="13880">MIKWNSSSFTHFICFSLYLLSIPFDVGIGGSRSIHPSCCVSVWCLIPKGNGKGPICSKKIERSSVEGSLLYCNSLGKVDSPLFILLTILKYFFRYISILCSMVGAYTFKPLQTRLSACYTRDDK</sequence>
<name>A0AAU9NNX8_9ASTR</name>
<keyword evidence="1" id="KW-0812">Transmembrane</keyword>
<keyword evidence="3" id="KW-1185">Reference proteome</keyword>
<evidence type="ECO:0000313" key="2">
    <source>
        <dbReference type="EMBL" id="CAH1439468.1"/>
    </source>
</evidence>
<keyword evidence="1" id="KW-1133">Transmembrane helix</keyword>
<protein>
    <recommendedName>
        <fullName evidence="4">Secreted protein</fullName>
    </recommendedName>
</protein>
<organism evidence="2 3">
    <name type="scientific">Lactuca virosa</name>
    <dbReference type="NCBI Taxonomy" id="75947"/>
    <lineage>
        <taxon>Eukaryota</taxon>
        <taxon>Viridiplantae</taxon>
        <taxon>Streptophyta</taxon>
        <taxon>Embryophyta</taxon>
        <taxon>Tracheophyta</taxon>
        <taxon>Spermatophyta</taxon>
        <taxon>Magnoliopsida</taxon>
        <taxon>eudicotyledons</taxon>
        <taxon>Gunneridae</taxon>
        <taxon>Pentapetalae</taxon>
        <taxon>asterids</taxon>
        <taxon>campanulids</taxon>
        <taxon>Asterales</taxon>
        <taxon>Asteraceae</taxon>
        <taxon>Cichorioideae</taxon>
        <taxon>Cichorieae</taxon>
        <taxon>Lactucinae</taxon>
        <taxon>Lactuca</taxon>
    </lineage>
</organism>
<evidence type="ECO:0000313" key="3">
    <source>
        <dbReference type="Proteomes" id="UP001157418"/>
    </source>
</evidence>
<evidence type="ECO:0000256" key="1">
    <source>
        <dbReference type="SAM" id="Phobius"/>
    </source>
</evidence>